<accession>A0A5D4RE85</accession>
<evidence type="ECO:0000256" key="6">
    <source>
        <dbReference type="SAM" id="Phobius"/>
    </source>
</evidence>
<keyword evidence="3 6" id="KW-0812">Transmembrane</keyword>
<gene>
    <name evidence="8" type="ORF">FZD51_12675</name>
</gene>
<evidence type="ECO:0000256" key="5">
    <source>
        <dbReference type="ARBA" id="ARBA00023136"/>
    </source>
</evidence>
<keyword evidence="4 6" id="KW-1133">Transmembrane helix</keyword>
<dbReference type="InterPro" id="IPR051401">
    <property type="entry name" value="GtrA_CellWall_Glycosyl"/>
</dbReference>
<evidence type="ECO:0000256" key="4">
    <source>
        <dbReference type="ARBA" id="ARBA00022989"/>
    </source>
</evidence>
<dbReference type="PANTHER" id="PTHR38459">
    <property type="entry name" value="PROPHAGE BACTOPRENOL-LINKED GLUCOSE TRANSLOCASE HOMOLOG"/>
    <property type="match status" value="1"/>
</dbReference>
<protein>
    <submittedName>
        <fullName evidence="8">GtrA family protein</fullName>
    </submittedName>
</protein>
<dbReference type="AlphaFoldDB" id="A0A5D4RE85"/>
<dbReference type="PANTHER" id="PTHR38459:SF1">
    <property type="entry name" value="PROPHAGE BACTOPRENOL-LINKED GLUCOSE TRANSLOCASE HOMOLOG"/>
    <property type="match status" value="1"/>
</dbReference>
<reference evidence="8 9" key="1">
    <citation type="submission" date="2019-08" db="EMBL/GenBank/DDBJ databases">
        <title>Bacillus genomes from the desert of Cuatro Cienegas, Coahuila.</title>
        <authorList>
            <person name="Olmedo-Alvarez G."/>
        </authorList>
    </citation>
    <scope>NUCLEOTIDE SEQUENCE [LARGE SCALE GENOMIC DNA]</scope>
    <source>
        <strain evidence="8 9">CH446_14T</strain>
    </source>
</reference>
<feature type="transmembrane region" description="Helical" evidence="6">
    <location>
        <begin position="21"/>
        <end position="40"/>
    </location>
</feature>
<name>A0A5D4RE85_9BACI</name>
<dbReference type="GO" id="GO:0005886">
    <property type="term" value="C:plasma membrane"/>
    <property type="evidence" value="ECO:0007669"/>
    <property type="project" value="TreeGrafter"/>
</dbReference>
<keyword evidence="5 6" id="KW-0472">Membrane</keyword>
<dbReference type="EMBL" id="VTER01000006">
    <property type="protein sequence ID" value="TYS47782.1"/>
    <property type="molecule type" value="Genomic_DNA"/>
</dbReference>
<evidence type="ECO:0000256" key="1">
    <source>
        <dbReference type="ARBA" id="ARBA00004141"/>
    </source>
</evidence>
<proteinExistence type="inferred from homology"/>
<comment type="caution">
    <text evidence="8">The sequence shown here is derived from an EMBL/GenBank/DDBJ whole genome shotgun (WGS) entry which is preliminary data.</text>
</comment>
<evidence type="ECO:0000259" key="7">
    <source>
        <dbReference type="Pfam" id="PF04138"/>
    </source>
</evidence>
<comment type="similarity">
    <text evidence="2">Belongs to the GtrA family.</text>
</comment>
<dbReference type="RefSeq" id="WP_148975110.1">
    <property type="nucleotide sequence ID" value="NZ_JBNIKU010000008.1"/>
</dbReference>
<feature type="transmembrane region" description="Helical" evidence="6">
    <location>
        <begin position="46"/>
        <end position="64"/>
    </location>
</feature>
<dbReference type="InterPro" id="IPR007267">
    <property type="entry name" value="GtrA_DPMS_TM"/>
</dbReference>
<feature type="domain" description="GtrA/DPMS transmembrane" evidence="7">
    <location>
        <begin position="20"/>
        <end position="138"/>
    </location>
</feature>
<evidence type="ECO:0000256" key="2">
    <source>
        <dbReference type="ARBA" id="ARBA00009399"/>
    </source>
</evidence>
<organism evidence="8 9">
    <name type="scientific">Bacillus infantis</name>
    <dbReference type="NCBI Taxonomy" id="324767"/>
    <lineage>
        <taxon>Bacteria</taxon>
        <taxon>Bacillati</taxon>
        <taxon>Bacillota</taxon>
        <taxon>Bacilli</taxon>
        <taxon>Bacillales</taxon>
        <taxon>Bacillaceae</taxon>
        <taxon>Bacillus</taxon>
    </lineage>
</organism>
<dbReference type="Proteomes" id="UP000322139">
    <property type="component" value="Unassembled WGS sequence"/>
</dbReference>
<dbReference type="Pfam" id="PF04138">
    <property type="entry name" value="GtrA_DPMS_TM"/>
    <property type="match status" value="1"/>
</dbReference>
<dbReference type="GO" id="GO:0000271">
    <property type="term" value="P:polysaccharide biosynthetic process"/>
    <property type="evidence" value="ECO:0007669"/>
    <property type="project" value="InterPro"/>
</dbReference>
<feature type="transmembrane region" description="Helical" evidence="6">
    <location>
        <begin position="76"/>
        <end position="97"/>
    </location>
</feature>
<evidence type="ECO:0000313" key="8">
    <source>
        <dbReference type="EMBL" id="TYS47782.1"/>
    </source>
</evidence>
<feature type="transmembrane region" description="Helical" evidence="6">
    <location>
        <begin position="109"/>
        <end position="131"/>
    </location>
</feature>
<evidence type="ECO:0000256" key="3">
    <source>
        <dbReference type="ARBA" id="ARBA00022692"/>
    </source>
</evidence>
<sequence>MKDTASSIASFLKPTDTIIRFLLVGLINTLIGLGSIYILLWAGAGYWLSTLLGNAAGAVTSYFLNKAYTFKSSQPFIKSGLLFAGLAASCYFISYSLSKKLVLILDNHLAFYPETAAVLLGTVLYTVLNYLGQKHIVFKR</sequence>
<evidence type="ECO:0000313" key="9">
    <source>
        <dbReference type="Proteomes" id="UP000322139"/>
    </source>
</evidence>
<comment type="subcellular location">
    <subcellularLocation>
        <location evidence="1">Membrane</location>
        <topology evidence="1">Multi-pass membrane protein</topology>
    </subcellularLocation>
</comment>